<comment type="caution">
    <text evidence="1">The sequence shown here is derived from an EMBL/GenBank/DDBJ whole genome shotgun (WGS) entry which is preliminary data.</text>
</comment>
<protein>
    <submittedName>
        <fullName evidence="1">Uncharacterized protein</fullName>
    </submittedName>
</protein>
<sequence>MKRSIESILDIDRKTRELEGDTKRSIDQMDESYRKELSSLEYQRSKEAKEKAKKSYDETLDSFARDIEAVKSASQVQLKNMDLEYSKVKDALVERAFTKILGKESADDDQ</sequence>
<dbReference type="AlphaFoldDB" id="A0A8H2M6K1"/>
<evidence type="ECO:0000313" key="1">
    <source>
        <dbReference type="EMBL" id="VFB15771.1"/>
    </source>
</evidence>
<name>A0A8H2M6K1_9FIRM</name>
<organism evidence="1 2">
    <name type="scientific">Urinicoccus massiliensis</name>
    <dbReference type="NCBI Taxonomy" id="1723382"/>
    <lineage>
        <taxon>Bacteria</taxon>
        <taxon>Bacillati</taxon>
        <taxon>Bacillota</taxon>
        <taxon>Tissierellia</taxon>
        <taxon>Tissierellales</taxon>
        <taxon>Peptoniphilaceae</taxon>
        <taxon>Urinicoccus</taxon>
    </lineage>
</organism>
<reference evidence="1 2" key="1">
    <citation type="submission" date="2019-02" db="EMBL/GenBank/DDBJ databases">
        <authorList>
            <consortium name="Pathogen Informatics"/>
        </authorList>
    </citation>
    <scope>NUCLEOTIDE SEQUENCE [LARGE SCALE GENOMIC DNA]</scope>
    <source>
        <strain evidence="1 2">3012STDY7089603</strain>
    </source>
</reference>
<dbReference type="RefSeq" id="WP_034440763.1">
    <property type="nucleotide sequence ID" value="NZ_CAACYI010000001.1"/>
</dbReference>
<gene>
    <name evidence="1" type="ORF">NCTC13150_00275</name>
</gene>
<dbReference type="EMBL" id="CAACYI010000001">
    <property type="protein sequence ID" value="VFB15771.1"/>
    <property type="molecule type" value="Genomic_DNA"/>
</dbReference>
<evidence type="ECO:0000313" key="2">
    <source>
        <dbReference type="Proteomes" id="UP000377798"/>
    </source>
</evidence>
<keyword evidence="2" id="KW-1185">Reference proteome</keyword>
<dbReference type="Proteomes" id="UP000377798">
    <property type="component" value="Unassembled WGS sequence"/>
</dbReference>
<accession>A0A8H2M6K1</accession>
<proteinExistence type="predicted"/>